<gene>
    <name evidence="1" type="ORF">CON16_17495</name>
</gene>
<protein>
    <submittedName>
        <fullName evidence="1">Uncharacterized protein</fullName>
    </submittedName>
</protein>
<evidence type="ECO:0000313" key="2">
    <source>
        <dbReference type="Proteomes" id="UP000220192"/>
    </source>
</evidence>
<dbReference type="AlphaFoldDB" id="A0A2A7D7B6"/>
<sequence>MRIYNVKKLSIYARFYTDGAPAPFFCNILKKFIVTAFICLCIKNCMDVSNTKNLKTLYYQHFEVFCVPKLSFENVIAYLFV</sequence>
<dbReference type="Proteomes" id="UP000220192">
    <property type="component" value="Unassembled WGS sequence"/>
</dbReference>
<proteinExistence type="predicted"/>
<comment type="caution">
    <text evidence="1">The sequence shown here is derived from an EMBL/GenBank/DDBJ whole genome shotgun (WGS) entry which is preliminary data.</text>
</comment>
<dbReference type="EMBL" id="NVLX01000017">
    <property type="protein sequence ID" value="PDZ15834.1"/>
    <property type="molecule type" value="Genomic_DNA"/>
</dbReference>
<organism evidence="1 2">
    <name type="scientific">Bacillus anthracis</name>
    <name type="common">anthrax bacterium</name>
    <dbReference type="NCBI Taxonomy" id="1392"/>
    <lineage>
        <taxon>Bacteria</taxon>
        <taxon>Bacillati</taxon>
        <taxon>Bacillota</taxon>
        <taxon>Bacilli</taxon>
        <taxon>Bacillales</taxon>
        <taxon>Bacillaceae</taxon>
        <taxon>Bacillus</taxon>
        <taxon>Bacillus cereus group</taxon>
    </lineage>
</organism>
<reference evidence="1 2" key="1">
    <citation type="submission" date="2017-09" db="EMBL/GenBank/DDBJ databases">
        <title>Large-scale bioinformatics analysis of Bacillus genomes uncovers conserved roles of natural products in bacterial physiology.</title>
        <authorList>
            <consortium name="Agbiome Team Llc"/>
            <person name="Bleich R.M."/>
            <person name="Grubbs K.J."/>
            <person name="Santa Maria K.C."/>
            <person name="Allen S.E."/>
            <person name="Farag S."/>
            <person name="Shank E.A."/>
            <person name="Bowers A."/>
        </authorList>
    </citation>
    <scope>NUCLEOTIDE SEQUENCE [LARGE SCALE GENOMIC DNA]</scope>
    <source>
        <strain evidence="1 2">AFS095574</strain>
    </source>
</reference>
<name>A0A2A7D7B6_BACAN</name>
<accession>A0A2A7D7B6</accession>
<evidence type="ECO:0000313" key="1">
    <source>
        <dbReference type="EMBL" id="PDZ15834.1"/>
    </source>
</evidence>